<feature type="domain" description="Beta/gamma crystallin 'Greek key'" evidence="6">
    <location>
        <begin position="3165"/>
        <end position="3208"/>
    </location>
</feature>
<comment type="similarity">
    <text evidence="2">Belongs to the beta/gamma-crystallin family.</text>
</comment>
<dbReference type="GO" id="GO:0005212">
    <property type="term" value="F:structural constituent of eye lens"/>
    <property type="evidence" value="ECO:0007669"/>
    <property type="project" value="UniProtKB-KW"/>
</dbReference>
<evidence type="ECO:0000256" key="1">
    <source>
        <dbReference type="ARBA" id="ARBA00003689"/>
    </source>
</evidence>
<dbReference type="GeneTree" id="ENSGT00940000157740"/>
<dbReference type="InterPro" id="IPR001064">
    <property type="entry name" value="Beta/gamma_crystallin"/>
</dbReference>
<dbReference type="SMART" id="SM00247">
    <property type="entry name" value="XTALbg"/>
    <property type="match status" value="6"/>
</dbReference>
<dbReference type="SUPFAM" id="SSF49695">
    <property type="entry name" value="gamma-Crystallin-like"/>
    <property type="match status" value="3"/>
</dbReference>
<sequence length="3432" mass="387334">MTLDSEVNMWNRRPKSCIVESHCESPTLKNARRTKNTEIAKSFDCLSGDVSSSYSGAEFAKMECATVQSSLTLSERYGEEEEPLPKWAENILKEYLSPRQINITSPLYPQVLGVLEEDEEPLVFQSPLYYHRSTRDNLQFEISQNQDKTHAAQDDYSTCEEVQALNFQYGRKVESSVIGQGGIKSQSNKKHKSRYTIILTQDKIQNEPCLIPFNIQDTSLEAIQDKTLKNQKLTHVVNNETIHNQKTLHTNHSQEMVNQGTTEIKNTNCQLDHLTDEEQKINIPFYSNMLGQDMTGAHAASPKIYNDHSKDHKLPIPPKIRYQVIITMTKEEQKEGAEVPEKGVNILRNYELAGPDLKLSPSSESQACVYRGADPAEVTDQEHLGSQTQAEKDTEQEEEITQKRKGGEDFEGAHLDRSLNLTPDEECSLPPSGCEQKVKLSKPHFSKMEKESNLQRDRRCSPCRNPHPRTVEIRTTYETSKVHIDRERDSVSEQARKLSQSSILPQHFAGHVKGLRKVFEDVSVTEKGSHHKNEGNVKLYGSLRVKKRTVTRDIPISPGVHEPVHAQRFNPNGTFSWKKKVERGIISNKSSSSVQHTVPKPRSCWDSKDRPKESAHETYTDVAEIVSLSSNNIEVDPLYKDNKPLPRALRLPPQIPATHPENIKNNASVSHISPKGWSNETHLVRSAKAILGQTIGKHLRTLPPNPPQNSDKFAFCSVKAELFNVTSDSSESEDVNIENVIQSLRSKSYDSDISKLEEEQLKSSVKQDRVRNEHNLFYLDEAKCRLESEIDSDYVIADSQDVNSGQDEDQRSKATDVRIKEKPLSEAKNQAKNAWPDKEDPGQGNHKSDKYQSNNYTTVQSMHKNNNDIQALNANRRQKVVTVEDKKDRSLPVIRGNKEYDESLVEHEKTLALTTNRQRNTYSKQVVPLKNTVPYVKLERKQDSLTESNKENTITIRRREGVLDDRRKNNTVLKTRSNSRVEELLTDNTIQRDSSSLSSAAVHPVGFPSEEKNENQRITEGNLEKISIKKPFDETTPLQISTANISNKGEQDKNTPTHNDSRFIYKGTRARLSMEEEKMPKLPKIQINNFPNYHVDSPSNRERAADQGRSVTDKPEDAIGGEVINQCRKRIRQDEHVTTRNRDVVNRTNDVTESVQRERKMCLDQTENAIRKSTKLIDRARKTRYVSPTEEYRQQSNEDTENEHSSGNMREAKGSRSKILQHTAVHVSKIEHTEKGNYELSGDTDDLFQDSVILKNVEMNDEQASDETLFFTPLEKSEEEQAGSTCDVRRSLSSRRKNTLYASRETTRWKSKDLLDQEKQMTFPTSTVPIKNNRQQLGEDEQSGDSIPSVLLENMKEFADHLNDMHTKSTPVQISSNKNIERRVYDVADETKELSQGTTIFKDKNIVMEDVDEKLYLSTRETSEEEPEERTSIQEDIIAQTDYEDKYDKTIKYDDVFYTTNTNEEPSEEIYIQPRALDNSTHVPDTSATTIYISTMLEKSDINAYIEIITDKTGNIADNSVNIGQPSSTLEIIPQMEEEETGNAIILPPEDEINHTVEELSREASIQTAPKVVDNIKYIINIPEDMVLNAPIAVSVGDVSITPTKNETENPVNHRNTSDDGIIITSTMDDESAMMDEETVENDTIYLAVTKYEQAKSDHLENGIFFNRNNMLDIQSIQKELIEDGGIHSVLDKLDPGAYHTATNNIEKTQDSIIMDDSVININPIEDGIHIAPKEDGPASLLFVYPKEEKIDKDTNHPGNLIKHFENRIENEVDVAIQPYFVKVDKPRENSLDSPTKLTTEWREQSNGIFQISGEVIGIVSIVDKTVTTEVGDKPETNGNIQTYLDNVYQEEQSENGDFCAWIPSNAGENLSNILTRNYDDHIDGVSYMNSTLNTETQMRKEELTITTPVEADVIVLAQKRTTKDASEPDPSVYVQDMQNDDYIQSDIIKTSDNITVIDSPHDIFTVTAEEELGRHATDCPNEGKLDQFINAAIGSYENINQFGDDTIQGEIARDLKLPLDKAEYSTYHTTILDNAYNQTATDANIITNIDASINALNKDTIQTASNEELPANNQIIYPVEDDIIHTTNLNNDASIENVFINQSSTDYNTIEVIGNEVVQTTQFTGGSDNVMNIVSKEEVMNQNDNKIQTGIAHEASDMTTDRPINLELPETVEEQQDRVTLNIISTQNNDNSSLKNISSLDSSRGKEKESVDYDVLVSNTRYSTISGDKDLHFMDALQLSTKINTCISDSLGWQVRAGALTTNVMSSDHTSYQTPSKRLYEDISEFKAVMPSVEEQKLGENFMHESQLLSPEKGKAECVVSEQSVYHSEVDEDTNVSENMMLFVNRLQQLDTPELMKRPRTRRKNPASTLSMVSALPTIKEDQIMTLDNGHCNVMGQLQQENKETEKSSLLIPDSNHSELEIKDKIEETAKKYSWERNPEVPSSKASPLEMMRKHSGDEDSRSATYKALITQNLSQRQGSIIGSLLLTSRLDKTPEKSEGKFYSRLDSSILLSSYIKSKNNSEGTEEEAQPASQDELNPTKNKPFEPDRNPSCALECPPSGTIMTSTGQPQDTDMTSTRQIQDNSMNGTGQSQDTAMTSNRQPQNIDIISTGQPQDIAIISTGQPQDIAIISTGKPQDIAIISTGKPQDITIISTGQPQDIAMTSSGQPQNIVLTSSRQPLDISMTSTSQPLDTGIASISQLDAVASFPVSGGIPHEPYTSITSQLKDLPDIWHHTEKPRGKLNPRPGKIILFSEPGFKGKKHDIYSDMGNTSSLEIKEFISVRVIRGGWLIYEKPLFRGRRLMLLEGDTDLTCPWKRRIKTDSEEGTNGRNSWIGSLRHVVKDFQIPQVSLFPEENGNGEKLKIVGPAPDTRVNGQPIKTESVIIHSGLWLLYSKPFFEGDPYILESGGYPNRKSWGGLDTHLCSLQPARIGGPAVEKPNEPRLHIFQYPAFEGEMWEVTRDLHSVQGELLTTVGSMKVLGGCWVGYEKEGFRGHQYLLEEGEFRNWPNWGGRTEELGSLRLIRTDFSEPEIVLYEDPGCSEGPCLRLSEALSDLEVAQYRTKTGSIHVLSGVWVAYENVDFSGEQYILEKGTYHNYQDWGAENSTICSLQPVLQIGGQNLNFVCQIQLFSEPNFHGNCLICGGNRVLLPETFSPESCRVEGGCWILYEGDNCTGEQYVLPEGEYPTHTAMGCMTVCVLRSLRKVPFYFSIPSISLHGLERFEGKELEFSGEVRSLQGEGYNNHVLSVRVESGIWVLYEHSDFRGRQWLLERKEIPNWLLYSGLQRIGSLCPIRQRRVYFRLRNRALKLFLTVPEHAEDMKASRVLVTEPKEGNCELWYYEEGHIKNQIAPHMSLQVVGKSDPGTKVVLWAEGRKPIQIWSIQDSGYIISHTLNGMCLDIKGGDDYDSDHVVVWNVDEDRHTQRWDIDVY</sequence>
<feature type="domain" description="Beta/gamma crystallin 'Greek key'" evidence="6">
    <location>
        <begin position="2749"/>
        <end position="2788"/>
    </location>
</feature>
<evidence type="ECO:0000256" key="3">
    <source>
        <dbReference type="ARBA" id="ARBA00022613"/>
    </source>
</evidence>
<dbReference type="Pfam" id="PF00652">
    <property type="entry name" value="Ricin_B_lectin"/>
    <property type="match status" value="1"/>
</dbReference>
<keyword evidence="8" id="KW-1185">Reference proteome</keyword>
<dbReference type="GO" id="GO:0002088">
    <property type="term" value="P:lens development in camera-type eye"/>
    <property type="evidence" value="ECO:0007669"/>
    <property type="project" value="TreeGrafter"/>
</dbReference>
<dbReference type="Gene3D" id="2.80.10.50">
    <property type="match status" value="1"/>
</dbReference>
<feature type="domain" description="Beta/gamma crystallin 'Greek key'" evidence="6">
    <location>
        <begin position="2890"/>
        <end position="2932"/>
    </location>
</feature>
<feature type="compositionally biased region" description="Basic and acidic residues" evidence="5">
    <location>
        <begin position="400"/>
        <end position="412"/>
    </location>
</feature>
<name>A0A8C5M781_9ANUR</name>
<dbReference type="InterPro" id="IPR011024">
    <property type="entry name" value="G_crystallin-like"/>
</dbReference>
<evidence type="ECO:0000259" key="6">
    <source>
        <dbReference type="PROSITE" id="PS50915"/>
    </source>
</evidence>
<feature type="compositionally biased region" description="Basic and acidic residues" evidence="5">
    <location>
        <begin position="603"/>
        <end position="617"/>
    </location>
</feature>
<dbReference type="Ensembl" id="ENSLLET00000010109.1">
    <property type="protein sequence ID" value="ENSLLEP00000009732.1"/>
    <property type="gene ID" value="ENSLLEG00000006198.1"/>
</dbReference>
<feature type="domain" description="Beta/gamma crystallin 'Greek key'" evidence="6">
    <location>
        <begin position="3074"/>
        <end position="3116"/>
    </location>
</feature>
<dbReference type="InterPro" id="IPR035992">
    <property type="entry name" value="Ricin_B-like_lectins"/>
</dbReference>
<dbReference type="InterPro" id="IPR000772">
    <property type="entry name" value="Ricin_B_lectin"/>
</dbReference>
<feature type="compositionally biased region" description="Polar residues" evidence="5">
    <location>
        <begin position="2563"/>
        <end position="2601"/>
    </location>
</feature>
<dbReference type="SUPFAM" id="SSF50370">
    <property type="entry name" value="Ricin B-like lectins"/>
    <property type="match status" value="1"/>
</dbReference>
<keyword evidence="3" id="KW-0273">Eye lens protein</keyword>
<dbReference type="PRINTS" id="PR01367">
    <property type="entry name" value="BGCRYSTALLIN"/>
</dbReference>
<protein>
    <recommendedName>
        <fullName evidence="6">Beta/gamma crystallin 'Greek key' domain-containing protein</fullName>
    </recommendedName>
</protein>
<dbReference type="PROSITE" id="PS50915">
    <property type="entry name" value="CRYSTALLIN_BETA_GAMMA"/>
    <property type="match status" value="8"/>
</dbReference>
<dbReference type="PANTHER" id="PTHR11818:SF50">
    <property type="entry name" value="BETA_GAMMA CRYSTALLIN DOMAIN-CONTAINING PROTEIN 2"/>
    <property type="match status" value="1"/>
</dbReference>
<reference evidence="7" key="2">
    <citation type="submission" date="2025-09" db="UniProtKB">
        <authorList>
            <consortium name="Ensembl"/>
        </authorList>
    </citation>
    <scope>IDENTIFICATION</scope>
</reference>
<dbReference type="SMART" id="SM00458">
    <property type="entry name" value="RICIN"/>
    <property type="match status" value="1"/>
</dbReference>
<dbReference type="Gene3D" id="2.60.20.10">
    <property type="entry name" value="Crystallins"/>
    <property type="match status" value="6"/>
</dbReference>
<feature type="region of interest" description="Disordered" evidence="5">
    <location>
        <begin position="442"/>
        <end position="468"/>
    </location>
</feature>
<proteinExistence type="inferred from homology"/>
<keyword evidence="4" id="KW-0677">Repeat</keyword>
<feature type="region of interest" description="Disordered" evidence="5">
    <location>
        <begin position="797"/>
        <end position="852"/>
    </location>
</feature>
<feature type="domain" description="Beta/gamma crystallin 'Greek key'" evidence="6">
    <location>
        <begin position="2789"/>
        <end position="2843"/>
    </location>
</feature>
<dbReference type="GO" id="GO:0007601">
    <property type="term" value="P:visual perception"/>
    <property type="evidence" value="ECO:0007669"/>
    <property type="project" value="TreeGrafter"/>
</dbReference>
<dbReference type="Pfam" id="PF00030">
    <property type="entry name" value="Crystall"/>
    <property type="match status" value="6"/>
</dbReference>
<dbReference type="PANTHER" id="PTHR11818">
    <property type="entry name" value="BETA/GAMMA CRYSTALLIN"/>
    <property type="match status" value="1"/>
</dbReference>
<feature type="region of interest" description="Disordered" evidence="5">
    <location>
        <begin position="2434"/>
        <end position="2464"/>
    </location>
</feature>
<feature type="region of interest" description="Disordered" evidence="5">
    <location>
        <begin position="588"/>
        <end position="617"/>
    </location>
</feature>
<feature type="region of interest" description="Disordered" evidence="5">
    <location>
        <begin position="1042"/>
        <end position="1061"/>
    </location>
</feature>
<feature type="compositionally biased region" description="Basic and acidic residues" evidence="5">
    <location>
        <begin position="1099"/>
        <end position="1116"/>
    </location>
</feature>
<evidence type="ECO:0000313" key="8">
    <source>
        <dbReference type="Proteomes" id="UP000694569"/>
    </source>
</evidence>
<feature type="region of interest" description="Disordered" evidence="5">
    <location>
        <begin position="995"/>
        <end position="1015"/>
    </location>
</feature>
<evidence type="ECO:0000313" key="7">
    <source>
        <dbReference type="Ensembl" id="ENSLLEP00000009732.1"/>
    </source>
</evidence>
<feature type="compositionally biased region" description="Polar residues" evidence="5">
    <location>
        <begin position="2532"/>
        <end position="2542"/>
    </location>
</feature>
<feature type="domain" description="Beta/gamma crystallin 'Greek key'" evidence="6">
    <location>
        <begin position="3255"/>
        <end position="3296"/>
    </location>
</feature>
<reference evidence="7" key="1">
    <citation type="submission" date="2025-08" db="UniProtKB">
        <authorList>
            <consortium name="Ensembl"/>
        </authorList>
    </citation>
    <scope>IDENTIFICATION</scope>
</reference>
<feature type="region of interest" description="Disordered" evidence="5">
    <location>
        <begin position="1088"/>
        <end position="1116"/>
    </location>
</feature>
<feature type="region of interest" description="Disordered" evidence="5">
    <location>
        <begin position="1183"/>
        <end position="1219"/>
    </location>
</feature>
<dbReference type="OrthoDB" id="8823304at2759"/>
<feature type="compositionally biased region" description="Basic and acidic residues" evidence="5">
    <location>
        <begin position="2452"/>
        <end position="2463"/>
    </location>
</feature>
<evidence type="ECO:0000256" key="4">
    <source>
        <dbReference type="ARBA" id="ARBA00022737"/>
    </source>
</evidence>
<feature type="region of interest" description="Disordered" evidence="5">
    <location>
        <begin position="379"/>
        <end position="412"/>
    </location>
</feature>
<dbReference type="Proteomes" id="UP000694569">
    <property type="component" value="Unplaced"/>
</dbReference>
<dbReference type="PROSITE" id="PS50231">
    <property type="entry name" value="RICIN_B_LECTIN"/>
    <property type="match status" value="1"/>
</dbReference>
<organism evidence="7 8">
    <name type="scientific">Leptobrachium leishanense</name>
    <name type="common">Leishan spiny toad</name>
    <dbReference type="NCBI Taxonomy" id="445787"/>
    <lineage>
        <taxon>Eukaryota</taxon>
        <taxon>Metazoa</taxon>
        <taxon>Chordata</taxon>
        <taxon>Craniata</taxon>
        <taxon>Vertebrata</taxon>
        <taxon>Euteleostomi</taxon>
        <taxon>Amphibia</taxon>
        <taxon>Batrachia</taxon>
        <taxon>Anura</taxon>
        <taxon>Pelobatoidea</taxon>
        <taxon>Megophryidae</taxon>
        <taxon>Leptobrachium</taxon>
    </lineage>
</organism>
<feature type="domain" description="Beta/gamma crystallin 'Greek key'" evidence="6">
    <location>
        <begin position="2984"/>
        <end position="3026"/>
    </location>
</feature>
<evidence type="ECO:0000256" key="2">
    <source>
        <dbReference type="ARBA" id="ARBA00009646"/>
    </source>
</evidence>
<accession>A0A8C5M781</accession>
<feature type="compositionally biased region" description="Basic and acidic residues" evidence="5">
    <location>
        <begin position="835"/>
        <end position="850"/>
    </location>
</feature>
<dbReference type="InterPro" id="IPR050252">
    <property type="entry name" value="Beta/Gamma-Crystallin"/>
</dbReference>
<feature type="region of interest" description="Disordered" evidence="5">
    <location>
        <begin position="2520"/>
        <end position="2601"/>
    </location>
</feature>
<feature type="compositionally biased region" description="Basic and acidic residues" evidence="5">
    <location>
        <begin position="1049"/>
        <end position="1061"/>
    </location>
</feature>
<feature type="compositionally biased region" description="Basic and acidic residues" evidence="5">
    <location>
        <begin position="808"/>
        <end position="825"/>
    </location>
</feature>
<feature type="domain" description="Beta/gamma crystallin 'Greek key'" evidence="6">
    <location>
        <begin position="2944"/>
        <end position="2983"/>
    </location>
</feature>
<feature type="compositionally biased region" description="Basic and acidic residues" evidence="5">
    <location>
        <begin position="446"/>
        <end position="460"/>
    </location>
</feature>
<comment type="function">
    <text evidence="1">Crystallins are the dominant structural components of the vertebrate eye lens.</text>
</comment>
<evidence type="ECO:0000256" key="5">
    <source>
        <dbReference type="SAM" id="MobiDB-lite"/>
    </source>
</evidence>